<dbReference type="RefSeq" id="WP_170090618.1">
    <property type="nucleotide sequence ID" value="NZ_JABAFN010000007.1"/>
</dbReference>
<protein>
    <submittedName>
        <fullName evidence="2">ImmA/IrrE family metallo-endopeptidase</fullName>
    </submittedName>
</protein>
<dbReference type="Pfam" id="PF06114">
    <property type="entry name" value="Peptidase_M78"/>
    <property type="match status" value="1"/>
</dbReference>
<dbReference type="AlphaFoldDB" id="A0AAW9ZH89"/>
<dbReference type="EMBL" id="JABAFN010000007">
    <property type="protein sequence ID" value="NME21710.1"/>
    <property type="molecule type" value="Genomic_DNA"/>
</dbReference>
<organism evidence="2 3">
    <name type="scientific">Limosilactobacillus reuteri</name>
    <name type="common">Lactobacillus reuteri</name>
    <dbReference type="NCBI Taxonomy" id="1598"/>
    <lineage>
        <taxon>Bacteria</taxon>
        <taxon>Bacillati</taxon>
        <taxon>Bacillota</taxon>
        <taxon>Bacilli</taxon>
        <taxon>Lactobacillales</taxon>
        <taxon>Lactobacillaceae</taxon>
        <taxon>Limosilactobacillus</taxon>
    </lineage>
</organism>
<dbReference type="Gene3D" id="1.10.10.2910">
    <property type="match status" value="1"/>
</dbReference>
<dbReference type="InterPro" id="IPR052345">
    <property type="entry name" value="Rad_response_metalloprotease"/>
</dbReference>
<dbReference type="Proteomes" id="UP000587270">
    <property type="component" value="Unassembled WGS sequence"/>
</dbReference>
<gene>
    <name evidence="2" type="ORF">HF865_03150</name>
</gene>
<evidence type="ECO:0000313" key="3">
    <source>
        <dbReference type="Proteomes" id="UP000587270"/>
    </source>
</evidence>
<sequence length="194" mass="22088">MDKTTQTIIDKIAYQLSDIVFDDKDRKEISLDELFNDIGISVKYFIDSDLSGYLEWDPDLNNGIGGPVIYINATHSKSRRNFSLAHELGHLVLGFKWLPAPYGDKNELFDEKKVLNVTKYRGASNLTRKQKQEEQKANEFAAAFLMSAKQIDQILKEKNNDFEKTIDTMVSDLGVSAQAARIRLGNYLKDSMNE</sequence>
<comment type="caution">
    <text evidence="2">The sequence shown here is derived from an EMBL/GenBank/DDBJ whole genome shotgun (WGS) entry which is preliminary data.</text>
</comment>
<reference evidence="2 3" key="1">
    <citation type="submission" date="2020-04" db="EMBL/GenBank/DDBJ databases">
        <authorList>
            <person name="Hitch T.C.A."/>
            <person name="Wylensek D."/>
            <person name="Clavel T."/>
        </authorList>
    </citation>
    <scope>NUCLEOTIDE SEQUENCE [LARGE SCALE GENOMIC DNA]</scope>
    <source>
        <strain evidence="2 3">WCA-386-APC-4I</strain>
    </source>
</reference>
<dbReference type="PANTHER" id="PTHR43236">
    <property type="entry name" value="ANTITOXIN HIGA1"/>
    <property type="match status" value="1"/>
</dbReference>
<accession>A0AAW9ZH89</accession>
<dbReference type="PANTHER" id="PTHR43236:SF2">
    <property type="entry name" value="BLL0069 PROTEIN"/>
    <property type="match status" value="1"/>
</dbReference>
<evidence type="ECO:0000313" key="2">
    <source>
        <dbReference type="EMBL" id="NME21710.1"/>
    </source>
</evidence>
<proteinExistence type="predicted"/>
<name>A0AAW9ZH89_LIMRT</name>
<feature type="domain" description="IrrE N-terminal-like" evidence="1">
    <location>
        <begin position="56"/>
        <end position="184"/>
    </location>
</feature>
<dbReference type="InterPro" id="IPR010359">
    <property type="entry name" value="IrrE_HExxH"/>
</dbReference>
<evidence type="ECO:0000259" key="1">
    <source>
        <dbReference type="Pfam" id="PF06114"/>
    </source>
</evidence>